<dbReference type="EMBL" id="JBCGCU010000012">
    <property type="protein sequence ID" value="MEM0515999.1"/>
    <property type="molecule type" value="Genomic_DNA"/>
</dbReference>
<comment type="caution">
    <text evidence="1">The sequence shown here is derived from an EMBL/GenBank/DDBJ whole genome shotgun (WGS) entry which is preliminary data.</text>
</comment>
<proteinExistence type="predicted"/>
<evidence type="ECO:0000313" key="1">
    <source>
        <dbReference type="EMBL" id="MEM0515999.1"/>
    </source>
</evidence>
<organism evidence="1 2">
    <name type="scientific">Pseudoalteromonas qingdaonensis</name>
    <dbReference type="NCBI Taxonomy" id="3131913"/>
    <lineage>
        <taxon>Bacteria</taxon>
        <taxon>Pseudomonadati</taxon>
        <taxon>Pseudomonadota</taxon>
        <taxon>Gammaproteobacteria</taxon>
        <taxon>Alteromonadales</taxon>
        <taxon>Pseudoalteromonadaceae</taxon>
        <taxon>Pseudoalteromonas</taxon>
    </lineage>
</organism>
<keyword evidence="2" id="KW-1185">Reference proteome</keyword>
<evidence type="ECO:0000313" key="2">
    <source>
        <dbReference type="Proteomes" id="UP001447008"/>
    </source>
</evidence>
<protein>
    <submittedName>
        <fullName evidence="1">Uncharacterized protein</fullName>
    </submittedName>
</protein>
<dbReference type="RefSeq" id="WP_342679139.1">
    <property type="nucleotide sequence ID" value="NZ_JBCGCU010000012.1"/>
</dbReference>
<accession>A0ABU9MXK9</accession>
<sequence>MSINKKMTTLQDPDTKQLQDVQLQLDSLQDAGITPQYMRYVLFQKMLDLYQVPKDHAMRTKSTPTRIDDPDLITQLKEMGFAKAKTYH</sequence>
<name>A0ABU9MXK9_9GAMM</name>
<gene>
    <name evidence="1" type="ORF">WCN91_11330</name>
</gene>
<reference evidence="1 2" key="1">
    <citation type="submission" date="2024-03" db="EMBL/GenBank/DDBJ databases">
        <title>Pseudoalteromonas qingdaonensis sp. nov., isolated from the intestines of marine benthic organisms.</title>
        <authorList>
            <person name="Lin X."/>
            <person name="Fang S."/>
            <person name="Hu X."/>
        </authorList>
    </citation>
    <scope>NUCLEOTIDE SEQUENCE [LARGE SCALE GENOMIC DNA]</scope>
    <source>
        <strain evidence="1 2">YIC-827</strain>
    </source>
</reference>
<dbReference type="Proteomes" id="UP001447008">
    <property type="component" value="Unassembled WGS sequence"/>
</dbReference>